<evidence type="ECO:0000313" key="1">
    <source>
        <dbReference type="EMBL" id="CED71057.1"/>
    </source>
</evidence>
<gene>
    <name evidence="1" type="ORF">AWOD_I_0964</name>
</gene>
<reference evidence="2" key="1">
    <citation type="submission" date="2014-09" db="EMBL/GenBank/DDBJ databases">
        <authorList>
            <person name="Hjerde E."/>
        </authorList>
    </citation>
    <scope>NUCLEOTIDE SEQUENCE [LARGE SCALE GENOMIC DNA]</scope>
    <source>
        <strain evidence="2">06/09/139</strain>
    </source>
</reference>
<evidence type="ECO:0008006" key="3">
    <source>
        <dbReference type="Google" id="ProtNLM"/>
    </source>
</evidence>
<dbReference type="AlphaFoldDB" id="A0A090IL73"/>
<dbReference type="OrthoDB" id="8265499at2"/>
<dbReference type="Proteomes" id="UP000032427">
    <property type="component" value="Chromosome 1"/>
</dbReference>
<dbReference type="GeneID" id="28540530"/>
<accession>A0A090IL73</accession>
<dbReference type="EMBL" id="LN554846">
    <property type="protein sequence ID" value="CED71057.1"/>
    <property type="molecule type" value="Genomic_DNA"/>
</dbReference>
<keyword evidence="2" id="KW-1185">Reference proteome</keyword>
<dbReference type="KEGG" id="awd:AWOD_I_0964"/>
<evidence type="ECO:0000313" key="2">
    <source>
        <dbReference type="Proteomes" id="UP000032427"/>
    </source>
</evidence>
<protein>
    <recommendedName>
        <fullName evidence="3">Swt1-like HEPN domain-containing protein</fullName>
    </recommendedName>
</protein>
<organism evidence="1 2">
    <name type="scientific">Aliivibrio wodanis</name>
    <dbReference type="NCBI Taxonomy" id="80852"/>
    <lineage>
        <taxon>Bacteria</taxon>
        <taxon>Pseudomonadati</taxon>
        <taxon>Pseudomonadota</taxon>
        <taxon>Gammaproteobacteria</taxon>
        <taxon>Vibrionales</taxon>
        <taxon>Vibrionaceae</taxon>
        <taxon>Aliivibrio</taxon>
    </lineage>
</organism>
<sequence>MLNKFTFEEIESGCKHKLTTLEHWLRRLIDDTLSNEFGDYFHYTDEKGNYIIKKSITESAVQRKQREPDRYSRLIDAILLDDAISIVTNPRLYTEHFSKAFKCAFPNGCNEAKTFLKRISEPRNNLAHANPISVRQAEQILCYSNDVIDSLKEYYREINMQKDFNVPTVLSIRDSVGNSKSGHHLRGNDDNNIWVFFNEDPNRYLNVGDTLRIEVEIDQSFDEDEYSIEWSSNTPWYEKNPTGKSIEIKLTEKQVSQNFLIVCKVTSNKAWHKLGDKDDELDILYTVLPPR</sequence>
<dbReference type="HOGENOM" id="CLU_955253_0_0_6"/>
<proteinExistence type="predicted"/>
<dbReference type="PATRIC" id="fig|80852.17.peg.979"/>
<name>A0A090IL73_9GAMM</name>